<keyword evidence="7 8" id="KW-0472">Membrane</keyword>
<dbReference type="HOGENOM" id="CLU_000604_84_1_5"/>
<dbReference type="Pfam" id="PF00005">
    <property type="entry name" value="ABC_tran"/>
    <property type="match status" value="1"/>
</dbReference>
<dbReference type="GO" id="GO:0140359">
    <property type="term" value="F:ABC-type transporter activity"/>
    <property type="evidence" value="ECO:0007669"/>
    <property type="project" value="InterPro"/>
</dbReference>
<feature type="transmembrane region" description="Helical" evidence="8">
    <location>
        <begin position="241"/>
        <end position="267"/>
    </location>
</feature>
<dbReference type="GO" id="GO:0006879">
    <property type="term" value="P:intracellular iron ion homeostasis"/>
    <property type="evidence" value="ECO:0007669"/>
    <property type="project" value="TreeGrafter"/>
</dbReference>
<accession>A0A077ASA5</accession>
<dbReference type="KEGG" id="paca:ID47_03800"/>
<keyword evidence="12" id="KW-1185">Reference proteome</keyword>
<dbReference type="CDD" id="cd18582">
    <property type="entry name" value="ABC_6TM_ATM1_ABCB7"/>
    <property type="match status" value="1"/>
</dbReference>
<dbReference type="InterPro" id="IPR027417">
    <property type="entry name" value="P-loop_NTPase"/>
</dbReference>
<dbReference type="PROSITE" id="PS50893">
    <property type="entry name" value="ABC_TRANSPORTER_2"/>
    <property type="match status" value="1"/>
</dbReference>
<dbReference type="PROSITE" id="PS50929">
    <property type="entry name" value="ABC_TM1F"/>
    <property type="match status" value="1"/>
</dbReference>
<keyword evidence="3 8" id="KW-0812">Transmembrane</keyword>
<evidence type="ECO:0000259" key="10">
    <source>
        <dbReference type="PROSITE" id="PS50929"/>
    </source>
</evidence>
<dbReference type="Proteomes" id="UP000028926">
    <property type="component" value="Chromosome"/>
</dbReference>
<evidence type="ECO:0000256" key="6">
    <source>
        <dbReference type="ARBA" id="ARBA00022989"/>
    </source>
</evidence>
<feature type="transmembrane region" description="Helical" evidence="8">
    <location>
        <begin position="52"/>
        <end position="71"/>
    </location>
</feature>
<dbReference type="EMBL" id="CP008941">
    <property type="protein sequence ID" value="AIK96057.1"/>
    <property type="molecule type" value="Genomic_DNA"/>
</dbReference>
<dbReference type="PANTHER" id="PTHR24221:SF402">
    <property type="entry name" value="IRON-SULFUR CLUSTERS TRANSPORTER ABCB7, MITOCHONDRIAL"/>
    <property type="match status" value="1"/>
</dbReference>
<dbReference type="GO" id="GO:0005524">
    <property type="term" value="F:ATP binding"/>
    <property type="evidence" value="ECO:0007669"/>
    <property type="project" value="UniProtKB-KW"/>
</dbReference>
<evidence type="ECO:0000313" key="11">
    <source>
        <dbReference type="EMBL" id="AIK96057.1"/>
    </source>
</evidence>
<evidence type="ECO:0000256" key="4">
    <source>
        <dbReference type="ARBA" id="ARBA00022741"/>
    </source>
</evidence>
<dbReference type="Gene3D" id="1.20.1560.10">
    <property type="entry name" value="ABC transporter type 1, transmembrane domain"/>
    <property type="match status" value="1"/>
</dbReference>
<evidence type="ECO:0000256" key="3">
    <source>
        <dbReference type="ARBA" id="ARBA00022692"/>
    </source>
</evidence>
<dbReference type="InterPro" id="IPR011527">
    <property type="entry name" value="ABC1_TM_dom"/>
</dbReference>
<feature type="transmembrane region" description="Helical" evidence="8">
    <location>
        <begin position="132"/>
        <end position="156"/>
    </location>
</feature>
<dbReference type="STRING" id="91604.ID47_03800"/>
<feature type="transmembrane region" description="Helical" evidence="8">
    <location>
        <begin position="162"/>
        <end position="181"/>
    </location>
</feature>
<dbReference type="InterPro" id="IPR039421">
    <property type="entry name" value="Type_1_exporter"/>
</dbReference>
<name>A0A077ASA5_9PROT</name>
<feature type="transmembrane region" description="Helical" evidence="8">
    <location>
        <begin position="21"/>
        <end position="40"/>
    </location>
</feature>
<feature type="domain" description="ABC transmembrane type-1" evidence="10">
    <location>
        <begin position="21"/>
        <end position="303"/>
    </location>
</feature>
<sequence>MTRLWPHLWATNASVKVRFGIALVLLIASKVLLLYVPLLYKAAVNALSPELGAVTVVPIFIILAYGSARLISQLFGEIRDAVFAEVTQAAIREIALIVFKHIHALSLRFHLERQTGGLSRVIERGTKAIETLLTFLTFNIIPTILEILLVAILFAYMYGISFASVIILTLGAYIIFTLMITEWRISYVRTMNETDNEATTKAVDSLLNYETVKYFNNEDHEAYRFGRALERYKIAAVKNRLGLSLLNSVQAFVITIGLVIIMLMAGFKVKDGSLTVGDFVALNAFVIQIYIPLNFLGFAYREIKIALVNMEHMFNLLDIPQEVKDMPNAPAANCQEGSIVFQNVSFHYDDRRSILNNISFEVPAGKTVAIVGSSGAGKSTISRLLFRFYDTTAGAILIDGQDIKTVMQDSLRQLIGIVPQDTVLFNDTIRYNIAYGRPSASEEEIIEAAQAAQIHDFILSLPDGYKSMVGERGLKLSGGEKQRVAIARTLLKQPKIFLFDEATSALDTRTEREIQKSLERLSKNHTTLIIAHRLSTVIQAHEILVLENGQIVERGSHKDLLTLSGIYTTMWERQSAQSPSA</sequence>
<dbReference type="AlphaFoldDB" id="A0A077ASA5"/>
<dbReference type="eggNOG" id="COG5265">
    <property type="taxonomic scope" value="Bacteria"/>
</dbReference>
<dbReference type="FunFam" id="3.40.50.300:FF:000186">
    <property type="entry name" value="ATP-binding cassette sub-family B member 7, mitochondrial"/>
    <property type="match status" value="1"/>
</dbReference>
<evidence type="ECO:0000256" key="5">
    <source>
        <dbReference type="ARBA" id="ARBA00022840"/>
    </source>
</evidence>
<dbReference type="InterPro" id="IPR003439">
    <property type="entry name" value="ABC_transporter-like_ATP-bd"/>
</dbReference>
<dbReference type="SMART" id="SM00382">
    <property type="entry name" value="AAA"/>
    <property type="match status" value="1"/>
</dbReference>
<keyword evidence="4" id="KW-0547">Nucleotide-binding</keyword>
<dbReference type="PROSITE" id="PS00211">
    <property type="entry name" value="ABC_TRANSPORTER_1"/>
    <property type="match status" value="1"/>
</dbReference>
<keyword evidence="6 8" id="KW-1133">Transmembrane helix</keyword>
<dbReference type="SUPFAM" id="SSF90123">
    <property type="entry name" value="ABC transporter transmembrane region"/>
    <property type="match status" value="1"/>
</dbReference>
<evidence type="ECO:0000256" key="2">
    <source>
        <dbReference type="ARBA" id="ARBA00022448"/>
    </source>
</evidence>
<feature type="transmembrane region" description="Helical" evidence="8">
    <location>
        <begin position="279"/>
        <end position="300"/>
    </location>
</feature>
<dbReference type="InterPro" id="IPR003593">
    <property type="entry name" value="AAA+_ATPase"/>
</dbReference>
<keyword evidence="2" id="KW-0813">Transport</keyword>
<evidence type="ECO:0000256" key="1">
    <source>
        <dbReference type="ARBA" id="ARBA00004651"/>
    </source>
</evidence>
<dbReference type="InterPro" id="IPR017871">
    <property type="entry name" value="ABC_transporter-like_CS"/>
</dbReference>
<dbReference type="SUPFAM" id="SSF52540">
    <property type="entry name" value="P-loop containing nucleoside triphosphate hydrolases"/>
    <property type="match status" value="1"/>
</dbReference>
<dbReference type="Pfam" id="PF00664">
    <property type="entry name" value="ABC_membrane"/>
    <property type="match status" value="1"/>
</dbReference>
<evidence type="ECO:0000256" key="8">
    <source>
        <dbReference type="SAM" id="Phobius"/>
    </source>
</evidence>
<dbReference type="GO" id="GO:0005886">
    <property type="term" value="C:plasma membrane"/>
    <property type="evidence" value="ECO:0007669"/>
    <property type="project" value="UniProtKB-SubCell"/>
</dbReference>
<dbReference type="Gene3D" id="3.40.50.300">
    <property type="entry name" value="P-loop containing nucleotide triphosphate hydrolases"/>
    <property type="match status" value="1"/>
</dbReference>
<proteinExistence type="predicted"/>
<gene>
    <name evidence="11" type="ORF">ID47_03800</name>
</gene>
<dbReference type="InterPro" id="IPR036640">
    <property type="entry name" value="ABC1_TM_sf"/>
</dbReference>
<feature type="domain" description="ABC transporter" evidence="9">
    <location>
        <begin position="339"/>
        <end position="573"/>
    </location>
</feature>
<evidence type="ECO:0000259" key="9">
    <source>
        <dbReference type="PROSITE" id="PS50893"/>
    </source>
</evidence>
<comment type="subcellular location">
    <subcellularLocation>
        <location evidence="1">Cell membrane</location>
        <topology evidence="1">Multi-pass membrane protein</topology>
    </subcellularLocation>
</comment>
<dbReference type="CDD" id="cd03253">
    <property type="entry name" value="ABCC_ATM1_transporter"/>
    <property type="match status" value="1"/>
</dbReference>
<keyword evidence="5" id="KW-0067">ATP-binding</keyword>
<protein>
    <submittedName>
        <fullName evidence="11">Metal ABC transporter permease</fullName>
    </submittedName>
</protein>
<reference evidence="11 12" key="1">
    <citation type="submission" date="2014-07" db="EMBL/GenBank/DDBJ databases">
        <title>Comparative genomic insights into amoeba endosymbionts belonging to the families of Holosporaceae and Candidatus Midichloriaceae within Rickettsiales.</title>
        <authorList>
            <person name="Wang Z."/>
            <person name="Wu M."/>
        </authorList>
    </citation>
    <scope>NUCLEOTIDE SEQUENCE [LARGE SCALE GENOMIC DNA]</scope>
    <source>
        <strain evidence="11">PRA3</strain>
    </source>
</reference>
<dbReference type="PANTHER" id="PTHR24221">
    <property type="entry name" value="ATP-BINDING CASSETTE SUB-FAMILY B"/>
    <property type="match status" value="1"/>
</dbReference>
<evidence type="ECO:0000256" key="7">
    <source>
        <dbReference type="ARBA" id="ARBA00023136"/>
    </source>
</evidence>
<dbReference type="GO" id="GO:0016887">
    <property type="term" value="F:ATP hydrolysis activity"/>
    <property type="evidence" value="ECO:0007669"/>
    <property type="project" value="InterPro"/>
</dbReference>
<evidence type="ECO:0000313" key="12">
    <source>
        <dbReference type="Proteomes" id="UP000028926"/>
    </source>
</evidence>
<organism evidence="11 12">
    <name type="scientific">Candidatus Odyssella acanthamoebae</name>
    <dbReference type="NCBI Taxonomy" id="91604"/>
    <lineage>
        <taxon>Bacteria</taxon>
        <taxon>Pseudomonadati</taxon>
        <taxon>Pseudomonadota</taxon>
        <taxon>Alphaproteobacteria</taxon>
        <taxon>Holosporales</taxon>
        <taxon>Candidatus Paracaedibacteraceae</taxon>
        <taxon>Candidatus Odyssella</taxon>
    </lineage>
</organism>